<evidence type="ECO:0000256" key="1">
    <source>
        <dbReference type="SAM" id="SignalP"/>
    </source>
</evidence>
<name>A0A4R1KV77_9FLAO</name>
<evidence type="ECO:0000313" key="2">
    <source>
        <dbReference type="EMBL" id="TCK68627.1"/>
    </source>
</evidence>
<feature type="signal peptide" evidence="1">
    <location>
        <begin position="1"/>
        <end position="25"/>
    </location>
</feature>
<dbReference type="RefSeq" id="WP_132702544.1">
    <property type="nucleotide sequence ID" value="NZ_SMGI01000001.1"/>
</dbReference>
<gene>
    <name evidence="2" type="ORF">DFQ05_0135</name>
</gene>
<dbReference type="OrthoDB" id="832379at2"/>
<dbReference type="AlphaFoldDB" id="A0A4R1KV77"/>
<comment type="caution">
    <text evidence="2">The sequence shown here is derived from an EMBL/GenBank/DDBJ whole genome shotgun (WGS) entry which is preliminary data.</text>
</comment>
<dbReference type="EMBL" id="SMGI01000001">
    <property type="protein sequence ID" value="TCK68627.1"/>
    <property type="molecule type" value="Genomic_DNA"/>
</dbReference>
<accession>A0A4R1KV77</accession>
<keyword evidence="3" id="KW-1185">Reference proteome</keyword>
<sequence length="757" mass="83899">MKSYLKSLVVTCFALLLFASCQDEAVQIINPTDQEAIVPNSALSHLMLRTSANATSEDNFLDNSDCFSVELPVTVIIGNITITIEDEEGLDELEELLENFEGEIPEFVFPITLISGDYSENVIENQEQLDNLIENCLDDSDEIECVDFVYPISFSVLNTQFVLIDTVTINSNEELYDFLDDLEEGGANIVALNFPVTLEYADGETITVNSNEELSNAIEAVDDDCDDDDFINCDVAEVKEALKECKWKLDDEFNDFDGLTVTFNDDFTLEITGQDFTEVITGNWTVTETDNGTYLVLSELSALQDDLGGEWLITDCDDDDIDIVKGDLEIDLDRICETDLDCNAESLSDELVECYWFAGSDLIDGLDNKFVFTENGTIKVYSNNEFIEIGVWNVGVEGNTLTLVLDFTGDYQSLSGVWEVVACHEGFFGLEKDGNILHLEQECFDENPFDCYPEEGVELVKCDENNDGFAVFNIYEAVPSCDNSGAPVTISFHTTSEGAENDADYLEGATAYTNLSNPQTVYVKVALFNNPEEKLIYPVKLIVEDCNPNPFECFSSFDAVMELCDEGNDGFEVFNLTIAYANCTPFADVVTYHVSLTDADADVNAIANPESYVNLTAPQTIYVRVEVGDAYEVFELLLKLEDCTPPGACTEEDVDGILMTCKWKITELNGDDNLITYRLDFNEGQELVVTNTGNSDTIIGTWSTSTNNNGGVDVLFDGINGADIQAISGNWTIVECTAEQLIFHKDSDQMTLDKICE</sequence>
<evidence type="ECO:0008006" key="4">
    <source>
        <dbReference type="Google" id="ProtNLM"/>
    </source>
</evidence>
<dbReference type="Proteomes" id="UP000295714">
    <property type="component" value="Unassembled WGS sequence"/>
</dbReference>
<protein>
    <recommendedName>
        <fullName evidence="4">Cadherin domain-containing protein</fullName>
    </recommendedName>
</protein>
<feature type="chain" id="PRO_5020697181" description="Cadherin domain-containing protein" evidence="1">
    <location>
        <begin position="26"/>
        <end position="757"/>
    </location>
</feature>
<evidence type="ECO:0000313" key="3">
    <source>
        <dbReference type="Proteomes" id="UP000295714"/>
    </source>
</evidence>
<proteinExistence type="predicted"/>
<reference evidence="2 3" key="1">
    <citation type="journal article" date="2015" name="Stand. Genomic Sci.">
        <title>Genomic Encyclopedia of Bacterial and Archaeal Type Strains, Phase III: the genomes of soil and plant-associated and newly described type strains.</title>
        <authorList>
            <person name="Whitman W.B."/>
            <person name="Woyke T."/>
            <person name="Klenk H.P."/>
            <person name="Zhou Y."/>
            <person name="Lilburn T.G."/>
            <person name="Beck B.J."/>
            <person name="De Vos P."/>
            <person name="Vandamme P."/>
            <person name="Eisen J.A."/>
            <person name="Garrity G."/>
            <person name="Hugenholtz P."/>
            <person name="Kyrpides N.C."/>
        </authorList>
    </citation>
    <scope>NUCLEOTIDE SEQUENCE [LARGE SCALE GENOMIC DNA]</scope>
    <source>
        <strain evidence="2 3">CECT 8445</strain>
    </source>
</reference>
<dbReference type="PROSITE" id="PS51257">
    <property type="entry name" value="PROKAR_LIPOPROTEIN"/>
    <property type="match status" value="1"/>
</dbReference>
<keyword evidence="1" id="KW-0732">Signal</keyword>
<organism evidence="2 3">
    <name type="scientific">Winogradskyella wandonensis</name>
    <dbReference type="NCBI Taxonomy" id="1442586"/>
    <lineage>
        <taxon>Bacteria</taxon>
        <taxon>Pseudomonadati</taxon>
        <taxon>Bacteroidota</taxon>
        <taxon>Flavobacteriia</taxon>
        <taxon>Flavobacteriales</taxon>
        <taxon>Flavobacteriaceae</taxon>
        <taxon>Winogradskyella</taxon>
    </lineage>
</organism>